<evidence type="ECO:0008006" key="11">
    <source>
        <dbReference type="Google" id="ProtNLM"/>
    </source>
</evidence>
<keyword evidence="3" id="KW-0328">Glycosyltransferase</keyword>
<evidence type="ECO:0000256" key="5">
    <source>
        <dbReference type="ARBA" id="ARBA00022692"/>
    </source>
</evidence>
<feature type="transmembrane region" description="Helical" evidence="8">
    <location>
        <begin position="318"/>
        <end position="338"/>
    </location>
</feature>
<dbReference type="Proteomes" id="UP000029385">
    <property type="component" value="Unassembled WGS sequence"/>
</dbReference>
<evidence type="ECO:0000313" key="9">
    <source>
        <dbReference type="EMBL" id="KFN44634.1"/>
    </source>
</evidence>
<evidence type="ECO:0000313" key="10">
    <source>
        <dbReference type="Proteomes" id="UP000029385"/>
    </source>
</evidence>
<feature type="transmembrane region" description="Helical" evidence="8">
    <location>
        <begin position="350"/>
        <end position="368"/>
    </location>
</feature>
<dbReference type="GO" id="GO:0016763">
    <property type="term" value="F:pentosyltransferase activity"/>
    <property type="evidence" value="ECO:0007669"/>
    <property type="project" value="TreeGrafter"/>
</dbReference>
<dbReference type="GO" id="GO:0005886">
    <property type="term" value="C:plasma membrane"/>
    <property type="evidence" value="ECO:0007669"/>
    <property type="project" value="UniProtKB-SubCell"/>
</dbReference>
<sequence length="539" mass="58421">MTRARWPVLLLAGLALIAYYAWIAWQAPFNVGDEGYLYYLSWAMSLGQSPYRDFELSSYPPGLFALHGLVFRLFGASIESGRGFDALWLLANVGLAHGAVRGIAGRGPAWVATALVALIPGPWHLSYIATLSLASLWLGVRIQCDGRRWDHVWLGGVIGLGLQMRLDAAICAMALALLVSWRRAPATRLAGDLSALLGTALLTLLPLSIYLQQRGLFGDYLAQLGHFVGIASERSGAWYRLPPPGFDALFSGWPGALFPALYFSSFAIVLGVCAVAGKQMRSWQWQDRAPLPLGVLVACWVLMNFPQHALERPDEWHLYQRGFAFVVGACCLLGQAPLRALFVHRTARTIHAVAAFCLLLFTIGGLWFPAGGGPGNLRGAGAVVVLPNGLRFVEPMDSDWGRAATDIVAETRPQDRIAGVPFAPGLNFITQRLTPGRRNHYMPNAIRTPNDDAQSAAMLARASHVALQPGFQFSPMPRAALGCYAPAISFVLNHDYDVRQGFAHPLLLARRPGTSDVAHNIVPPCTAPVAEPTPLPDPA</sequence>
<feature type="transmembrane region" description="Helical" evidence="8">
    <location>
        <begin position="193"/>
        <end position="211"/>
    </location>
</feature>
<feature type="transmembrane region" description="Helical" evidence="8">
    <location>
        <begin position="110"/>
        <end position="140"/>
    </location>
</feature>
<dbReference type="PATRIC" id="fig|1121015.4.peg.215"/>
<comment type="caution">
    <text evidence="9">The sequence shown here is derived from an EMBL/GenBank/DDBJ whole genome shotgun (WGS) entry which is preliminary data.</text>
</comment>
<gene>
    <name evidence="9" type="ORF">N789_01090</name>
</gene>
<keyword evidence="6 8" id="KW-1133">Transmembrane helix</keyword>
<feature type="transmembrane region" description="Helical" evidence="8">
    <location>
        <begin position="289"/>
        <end position="306"/>
    </location>
</feature>
<keyword evidence="5 8" id="KW-0812">Transmembrane</keyword>
<dbReference type="InterPro" id="IPR050297">
    <property type="entry name" value="LipidA_mod_glycosyltrf_83"/>
</dbReference>
<comment type="subcellular location">
    <subcellularLocation>
        <location evidence="1">Cell membrane</location>
        <topology evidence="1">Multi-pass membrane protein</topology>
    </subcellularLocation>
</comment>
<evidence type="ECO:0000256" key="6">
    <source>
        <dbReference type="ARBA" id="ARBA00022989"/>
    </source>
</evidence>
<evidence type="ECO:0000256" key="8">
    <source>
        <dbReference type="SAM" id="Phobius"/>
    </source>
</evidence>
<keyword evidence="10" id="KW-1185">Reference proteome</keyword>
<dbReference type="STRING" id="1121015.GCA_000420545_01164"/>
<dbReference type="PANTHER" id="PTHR33908:SF11">
    <property type="entry name" value="MEMBRANE PROTEIN"/>
    <property type="match status" value="1"/>
</dbReference>
<feature type="transmembrane region" description="Helical" evidence="8">
    <location>
        <begin position="259"/>
        <end position="277"/>
    </location>
</feature>
<dbReference type="PANTHER" id="PTHR33908">
    <property type="entry name" value="MANNOSYLTRANSFERASE YKCB-RELATED"/>
    <property type="match status" value="1"/>
</dbReference>
<dbReference type="AlphaFoldDB" id="A0A091B177"/>
<keyword evidence="7 8" id="KW-0472">Membrane</keyword>
<evidence type="ECO:0000256" key="1">
    <source>
        <dbReference type="ARBA" id="ARBA00004651"/>
    </source>
</evidence>
<reference evidence="9 10" key="1">
    <citation type="submission" date="2013-09" db="EMBL/GenBank/DDBJ databases">
        <title>Genome sequencing of Arenimonas oryziterrae.</title>
        <authorList>
            <person name="Chen F."/>
            <person name="Wang G."/>
        </authorList>
    </citation>
    <scope>NUCLEOTIDE SEQUENCE [LARGE SCALE GENOMIC DNA]</scope>
    <source>
        <strain evidence="9 10">YC6267</strain>
    </source>
</reference>
<accession>A0A091B177</accession>
<name>A0A091B177_9GAMM</name>
<keyword evidence="2" id="KW-1003">Cell membrane</keyword>
<dbReference type="GO" id="GO:0009103">
    <property type="term" value="P:lipopolysaccharide biosynthetic process"/>
    <property type="evidence" value="ECO:0007669"/>
    <property type="project" value="UniProtKB-ARBA"/>
</dbReference>
<dbReference type="RefSeq" id="WP_022968804.1">
    <property type="nucleotide sequence ID" value="NZ_ATVD01000002.1"/>
</dbReference>
<evidence type="ECO:0000256" key="3">
    <source>
        <dbReference type="ARBA" id="ARBA00022676"/>
    </source>
</evidence>
<keyword evidence="4" id="KW-0808">Transferase</keyword>
<evidence type="ECO:0000256" key="4">
    <source>
        <dbReference type="ARBA" id="ARBA00022679"/>
    </source>
</evidence>
<evidence type="ECO:0000256" key="2">
    <source>
        <dbReference type="ARBA" id="ARBA00022475"/>
    </source>
</evidence>
<evidence type="ECO:0000256" key="7">
    <source>
        <dbReference type="ARBA" id="ARBA00023136"/>
    </source>
</evidence>
<protein>
    <recommendedName>
        <fullName evidence="11">Glycosyltransferase RgtA/B/C/D-like domain-containing protein</fullName>
    </recommendedName>
</protein>
<dbReference type="EMBL" id="AVCI01000001">
    <property type="protein sequence ID" value="KFN44634.1"/>
    <property type="molecule type" value="Genomic_DNA"/>
</dbReference>
<proteinExistence type="predicted"/>
<organism evidence="9 10">
    <name type="scientific">Arenimonas oryziterrae DSM 21050 = YC6267</name>
    <dbReference type="NCBI Taxonomy" id="1121015"/>
    <lineage>
        <taxon>Bacteria</taxon>
        <taxon>Pseudomonadati</taxon>
        <taxon>Pseudomonadota</taxon>
        <taxon>Gammaproteobacteria</taxon>
        <taxon>Lysobacterales</taxon>
        <taxon>Lysobacteraceae</taxon>
        <taxon>Arenimonas</taxon>
    </lineage>
</organism>